<dbReference type="EMBL" id="LQRI01000216">
    <property type="protein sequence ID" value="KXT79613.1"/>
    <property type="molecule type" value="Genomic_DNA"/>
</dbReference>
<evidence type="ECO:0000313" key="1">
    <source>
        <dbReference type="EMBL" id="KXT79613.1"/>
    </source>
</evidence>
<gene>
    <name evidence="1" type="ORF">SORDD14_01669</name>
</gene>
<dbReference type="AlphaFoldDB" id="A0A139NUW5"/>
<dbReference type="RefSeq" id="WP_061420087.1">
    <property type="nucleotide sequence ID" value="NZ_KQ969340.1"/>
</dbReference>
<comment type="caution">
    <text evidence="1">The sequence shown here is derived from an EMBL/GenBank/DDBJ whole genome shotgun (WGS) entry which is preliminary data.</text>
</comment>
<protein>
    <submittedName>
        <fullName evidence="1">Phage-related protein</fullName>
    </submittedName>
</protein>
<reference evidence="1 2" key="1">
    <citation type="submission" date="2016-01" db="EMBL/GenBank/DDBJ databases">
        <title>Highly variable Streptococcus oralis are common among viridans streptococci isolated from primates.</title>
        <authorList>
            <person name="Denapaite D."/>
            <person name="Rieger M."/>
            <person name="Koendgen S."/>
            <person name="Brueckner R."/>
            <person name="Ochigava I."/>
            <person name="Kappeler P."/>
            <person name="Maetz-Rensing K."/>
            <person name="Leendertz F."/>
            <person name="Hakenbeck R."/>
        </authorList>
    </citation>
    <scope>NUCLEOTIDE SEQUENCE [LARGE SCALE GENOMIC DNA]</scope>
    <source>
        <strain evidence="1 2">DD14</strain>
    </source>
</reference>
<evidence type="ECO:0000313" key="2">
    <source>
        <dbReference type="Proteomes" id="UP000070497"/>
    </source>
</evidence>
<proteinExistence type="predicted"/>
<name>A0A139NUW5_STROR</name>
<dbReference type="Proteomes" id="UP000070497">
    <property type="component" value="Unassembled WGS sequence"/>
</dbReference>
<accession>A0A139NUW5</accession>
<organism evidence="1 2">
    <name type="scientific">Streptococcus oralis</name>
    <dbReference type="NCBI Taxonomy" id="1303"/>
    <lineage>
        <taxon>Bacteria</taxon>
        <taxon>Bacillati</taxon>
        <taxon>Bacillota</taxon>
        <taxon>Bacilli</taxon>
        <taxon>Lactobacillales</taxon>
        <taxon>Streptococcaceae</taxon>
        <taxon>Streptococcus</taxon>
    </lineage>
</organism>
<dbReference type="PATRIC" id="fig|1303.77.peg.1855"/>
<sequence length="245" mass="27734">MTENIKDALSYAVELSGKENKIIRSETGKEYFDSNEYDLQELNPRKYAPILELQTLKSLVDYLKSDNDFISDRKLVVVVDSCQQVSVYDQVDFENGKRPQLVSVRASVPVIPFSNWRDQEEFNIMLQSMFINDADRNLVLDFASHLKIEKGAEVQDNGISQMATVRDGVASLAQAKTPNPVTLRPYRTFNEVEQPASQFVFRINKSANLALFEADGGKWKLEAVESIANYLKNELASNKKITILA</sequence>